<evidence type="ECO:0000256" key="9">
    <source>
        <dbReference type="PROSITE-ProRule" id="PRU00206"/>
    </source>
</evidence>
<evidence type="ECO:0000256" key="10">
    <source>
        <dbReference type="SAM" id="MobiDB-lite"/>
    </source>
</evidence>
<evidence type="ECO:0000256" key="1">
    <source>
        <dbReference type="ARBA" id="ARBA00004370"/>
    </source>
</evidence>
<feature type="disulfide bond" evidence="9">
    <location>
        <begin position="99"/>
        <end position="117"/>
    </location>
</feature>
<feature type="transmembrane region" description="Helical" evidence="11">
    <location>
        <begin position="171"/>
        <end position="193"/>
    </location>
</feature>
<dbReference type="SMART" id="SM00208">
    <property type="entry name" value="TNFR"/>
    <property type="match status" value="3"/>
</dbReference>
<dbReference type="InterPro" id="IPR052491">
    <property type="entry name" value="TNFRSF10"/>
</dbReference>
<dbReference type="PANTHER" id="PTHR46330:SF6">
    <property type="entry name" value="HEMATOPOIETIC DEATH RECEPTOR-RELATED"/>
    <property type="match status" value="1"/>
</dbReference>
<dbReference type="AlphaFoldDB" id="A0AAV1NMB3"/>
<keyword evidence="11" id="KW-0812">Transmembrane</keyword>
<reference evidence="15 16" key="1">
    <citation type="submission" date="2024-01" db="EMBL/GenBank/DDBJ databases">
        <authorList>
            <person name="Alioto T."/>
            <person name="Alioto T."/>
            <person name="Gomez Garrido J."/>
        </authorList>
    </citation>
    <scope>NUCLEOTIDE SEQUENCE [LARGE SCALE GENOMIC DNA]</scope>
</reference>
<feature type="disulfide bond" evidence="9">
    <location>
        <begin position="78"/>
        <end position="93"/>
    </location>
</feature>
<dbReference type="InterPro" id="IPR034029">
    <property type="entry name" value="TNFRSF10A/B_death"/>
</dbReference>
<feature type="region of interest" description="Disordered" evidence="10">
    <location>
        <begin position="199"/>
        <end position="229"/>
    </location>
</feature>
<dbReference type="Gene3D" id="2.10.50.10">
    <property type="entry name" value="Tumor Necrosis Factor Receptor, subunit A, domain 2"/>
    <property type="match status" value="2"/>
</dbReference>
<dbReference type="GO" id="GO:0005886">
    <property type="term" value="C:plasma membrane"/>
    <property type="evidence" value="ECO:0007669"/>
    <property type="project" value="TreeGrafter"/>
</dbReference>
<evidence type="ECO:0000256" key="11">
    <source>
        <dbReference type="SAM" id="Phobius"/>
    </source>
</evidence>
<name>A0AAV1NMB3_SCOSC</name>
<feature type="disulfide bond" evidence="9">
    <location>
        <begin position="137"/>
        <end position="150"/>
    </location>
</feature>
<keyword evidence="16" id="KW-1185">Reference proteome</keyword>
<feature type="domain" description="TNFR-Cys" evidence="14">
    <location>
        <begin position="118"/>
        <end position="158"/>
    </location>
</feature>
<keyword evidence="7 15" id="KW-0675">Receptor</keyword>
<feature type="disulfide bond" evidence="9">
    <location>
        <begin position="119"/>
        <end position="134"/>
    </location>
</feature>
<feature type="chain" id="PRO_5043337288" evidence="12">
    <location>
        <begin position="23"/>
        <end position="404"/>
    </location>
</feature>
<keyword evidence="8" id="KW-0325">Glycoprotein</keyword>
<organism evidence="15 16">
    <name type="scientific">Scomber scombrus</name>
    <name type="common">Atlantic mackerel</name>
    <name type="synonym">Scomber vernalis</name>
    <dbReference type="NCBI Taxonomy" id="13677"/>
    <lineage>
        <taxon>Eukaryota</taxon>
        <taxon>Metazoa</taxon>
        <taxon>Chordata</taxon>
        <taxon>Craniata</taxon>
        <taxon>Vertebrata</taxon>
        <taxon>Euteleostomi</taxon>
        <taxon>Actinopterygii</taxon>
        <taxon>Neopterygii</taxon>
        <taxon>Teleostei</taxon>
        <taxon>Neoteleostei</taxon>
        <taxon>Acanthomorphata</taxon>
        <taxon>Pelagiaria</taxon>
        <taxon>Scombriformes</taxon>
        <taxon>Scombridae</taxon>
        <taxon>Scomber</taxon>
    </lineage>
</organism>
<dbReference type="GO" id="GO:0009986">
    <property type="term" value="C:cell surface"/>
    <property type="evidence" value="ECO:0007669"/>
    <property type="project" value="TreeGrafter"/>
</dbReference>
<sequence length="404" mass="45253">MRSFSRLTVFLALIFIFKSTWASPQSDHDSSGSRSRRGAPCGTNVSSLNNICCLNCPAGTHMKSPCTKHGEMGECGECDYGTFTEHSNDLKQCFKCAQCRPDQIIVRQCIQTQNTECECKAGRFCAHDQACEVCKKCSRCEKDEVIVRNCTSTTNTECKKIQSPPPSGNTWLWPSLSASLIVVAIVVVVAVLYKKHKASDSQSSRPDGLKPGERNTEEGRNGQTRMPSFLVRARSSDTVEDECEALCESSCSSASNSQHNIAIQANSALLASPPQASPMIFLRQPDMRESFPKLVPVNDGSLQKCFEYFEEVDICYHNRFFRYIGISDNVIKSKEYLPYADRIHELLNIWMEQKGREASLNDLLKALLDLSQRRTAEHIRQCAIQHGHYTECENELSEQFSGNI</sequence>
<protein>
    <submittedName>
        <fullName evidence="15">Hematopoietic death receptor</fullName>
    </submittedName>
</protein>
<dbReference type="InterPro" id="IPR000488">
    <property type="entry name" value="Death_dom"/>
</dbReference>
<dbReference type="GO" id="GO:0043065">
    <property type="term" value="P:positive regulation of apoptotic process"/>
    <property type="evidence" value="ECO:0007669"/>
    <property type="project" value="TreeGrafter"/>
</dbReference>
<feature type="signal peptide" evidence="12">
    <location>
        <begin position="1"/>
        <end position="22"/>
    </location>
</feature>
<dbReference type="EMBL" id="CAWUFR010000040">
    <property type="protein sequence ID" value="CAK6959612.1"/>
    <property type="molecule type" value="Genomic_DNA"/>
</dbReference>
<evidence type="ECO:0000256" key="6">
    <source>
        <dbReference type="ARBA" id="ARBA00023157"/>
    </source>
</evidence>
<feature type="disulfide bond" evidence="9">
    <location>
        <begin position="140"/>
        <end position="158"/>
    </location>
</feature>
<feature type="domain" description="TNFR-Cys" evidence="14">
    <location>
        <begin position="77"/>
        <end position="117"/>
    </location>
</feature>
<keyword evidence="4" id="KW-0677">Repeat</keyword>
<feature type="compositionally biased region" description="Basic and acidic residues" evidence="10">
    <location>
        <begin position="207"/>
        <end position="220"/>
    </location>
</feature>
<evidence type="ECO:0000259" key="13">
    <source>
        <dbReference type="PROSITE" id="PS50017"/>
    </source>
</evidence>
<evidence type="ECO:0000256" key="3">
    <source>
        <dbReference type="ARBA" id="ARBA00022729"/>
    </source>
</evidence>
<comment type="subcellular location">
    <subcellularLocation>
        <location evidence="1">Membrane</location>
    </subcellularLocation>
</comment>
<dbReference type="InterPro" id="IPR011029">
    <property type="entry name" value="DEATH-like_dom_sf"/>
</dbReference>
<dbReference type="Gene3D" id="1.10.533.10">
    <property type="entry name" value="Death Domain, Fas"/>
    <property type="match status" value="1"/>
</dbReference>
<dbReference type="PROSITE" id="PS50017">
    <property type="entry name" value="DEATH_DOMAIN"/>
    <property type="match status" value="1"/>
</dbReference>
<dbReference type="InterPro" id="IPR001368">
    <property type="entry name" value="TNFR/NGFR_Cys_rich_reg"/>
</dbReference>
<dbReference type="Proteomes" id="UP001314229">
    <property type="component" value="Unassembled WGS sequence"/>
</dbReference>
<evidence type="ECO:0000256" key="4">
    <source>
        <dbReference type="ARBA" id="ARBA00022737"/>
    </source>
</evidence>
<evidence type="ECO:0000256" key="5">
    <source>
        <dbReference type="ARBA" id="ARBA00023136"/>
    </source>
</evidence>
<dbReference type="Pfam" id="PF00531">
    <property type="entry name" value="Death"/>
    <property type="match status" value="1"/>
</dbReference>
<evidence type="ECO:0000256" key="7">
    <source>
        <dbReference type="ARBA" id="ARBA00023170"/>
    </source>
</evidence>
<dbReference type="SUPFAM" id="SSF47986">
    <property type="entry name" value="DEATH domain"/>
    <property type="match status" value="1"/>
</dbReference>
<dbReference type="CDD" id="cd08315">
    <property type="entry name" value="Death_TRAILR_DR4_DR5"/>
    <property type="match status" value="1"/>
</dbReference>
<evidence type="ECO:0000259" key="14">
    <source>
        <dbReference type="PROSITE" id="PS50050"/>
    </source>
</evidence>
<keyword evidence="2" id="KW-0053">Apoptosis</keyword>
<dbReference type="GO" id="GO:0036462">
    <property type="term" value="P:TRAIL-activated apoptotic signaling pathway"/>
    <property type="evidence" value="ECO:0007669"/>
    <property type="project" value="TreeGrafter"/>
</dbReference>
<comment type="caution">
    <text evidence="15">The sequence shown here is derived from an EMBL/GenBank/DDBJ whole genome shotgun (WGS) entry which is preliminary data.</text>
</comment>
<keyword evidence="11" id="KW-1133">Transmembrane helix</keyword>
<feature type="disulfide bond" evidence="9">
    <location>
        <begin position="96"/>
        <end position="109"/>
    </location>
</feature>
<feature type="repeat" description="TNFR-Cys" evidence="9">
    <location>
        <begin position="77"/>
        <end position="117"/>
    </location>
</feature>
<feature type="domain" description="Death" evidence="13">
    <location>
        <begin position="319"/>
        <end position="383"/>
    </location>
</feature>
<evidence type="ECO:0000313" key="15">
    <source>
        <dbReference type="EMBL" id="CAK6959612.1"/>
    </source>
</evidence>
<evidence type="ECO:0000313" key="16">
    <source>
        <dbReference type="Proteomes" id="UP001314229"/>
    </source>
</evidence>
<keyword evidence="6 9" id="KW-1015">Disulfide bond</keyword>
<keyword evidence="3 12" id="KW-0732">Signal</keyword>
<keyword evidence="5 11" id="KW-0472">Membrane</keyword>
<accession>A0AAV1NMB3</accession>
<gene>
    <name evidence="15" type="ORF">FSCOSCO3_A022354</name>
</gene>
<evidence type="ECO:0000256" key="8">
    <source>
        <dbReference type="ARBA" id="ARBA00023180"/>
    </source>
</evidence>
<dbReference type="PANTHER" id="PTHR46330">
    <property type="entry name" value="TUMOR NECROSIS FACTOR RECEPTOR SUPERFAMILY MEMBER 10B"/>
    <property type="match status" value="1"/>
</dbReference>
<proteinExistence type="predicted"/>
<dbReference type="SUPFAM" id="SSF57586">
    <property type="entry name" value="TNF receptor-like"/>
    <property type="match status" value="2"/>
</dbReference>
<dbReference type="Pfam" id="PF00020">
    <property type="entry name" value="TNFR_c6"/>
    <property type="match status" value="2"/>
</dbReference>
<evidence type="ECO:0000256" key="2">
    <source>
        <dbReference type="ARBA" id="ARBA00022703"/>
    </source>
</evidence>
<feature type="repeat" description="TNFR-Cys" evidence="9">
    <location>
        <begin position="118"/>
        <end position="158"/>
    </location>
</feature>
<dbReference type="PROSITE" id="PS50050">
    <property type="entry name" value="TNFR_NGFR_2"/>
    <property type="match status" value="2"/>
</dbReference>
<evidence type="ECO:0000256" key="12">
    <source>
        <dbReference type="SAM" id="SignalP"/>
    </source>
</evidence>